<evidence type="ECO:0000256" key="3">
    <source>
        <dbReference type="ARBA" id="ARBA00022737"/>
    </source>
</evidence>
<dbReference type="FunCoup" id="A0A1D2VN06">
    <property type="interactions" value="117"/>
</dbReference>
<dbReference type="GO" id="GO:0042273">
    <property type="term" value="P:ribosomal large subunit biogenesis"/>
    <property type="evidence" value="ECO:0007669"/>
    <property type="project" value="EnsemblFungi"/>
</dbReference>
<evidence type="ECO:0000313" key="8">
    <source>
        <dbReference type="Proteomes" id="UP000095038"/>
    </source>
</evidence>
<reference evidence="8" key="1">
    <citation type="submission" date="2016-05" db="EMBL/GenBank/DDBJ databases">
        <title>Comparative genomics of biotechnologically important yeasts.</title>
        <authorList>
            <consortium name="DOE Joint Genome Institute"/>
            <person name="Riley R."/>
            <person name="Haridas S."/>
            <person name="Wolfe K.H."/>
            <person name="Lopes M.R."/>
            <person name="Hittinger C.T."/>
            <person name="Goker M."/>
            <person name="Salamov A."/>
            <person name="Wisecaver J."/>
            <person name="Long T.M."/>
            <person name="Aerts A.L."/>
            <person name="Barry K."/>
            <person name="Choi C."/>
            <person name="Clum A."/>
            <person name="Coughlan A.Y."/>
            <person name="Deshpande S."/>
            <person name="Douglass A.P."/>
            <person name="Hanson S.J."/>
            <person name="Klenk H.-P."/>
            <person name="Labutti K."/>
            <person name="Lapidus A."/>
            <person name="Lindquist E."/>
            <person name="Lipzen A."/>
            <person name="Meier-Kolthoff J.P."/>
            <person name="Ohm R.A."/>
            <person name="Otillar R.P."/>
            <person name="Pangilinan J."/>
            <person name="Peng Y."/>
            <person name="Rokas A."/>
            <person name="Rosa C.A."/>
            <person name="Scheuner C."/>
            <person name="Sibirny A.A."/>
            <person name="Slot J.C."/>
            <person name="Stielow J.B."/>
            <person name="Sun H."/>
            <person name="Kurtzman C.P."/>
            <person name="Blackwell M."/>
            <person name="Grigoriev I.V."/>
            <person name="Jeffries T.W."/>
        </authorList>
    </citation>
    <scope>NUCLEOTIDE SEQUENCE [LARGE SCALE GENOMIC DNA]</scope>
    <source>
        <strain evidence="8">DSM 1968</strain>
    </source>
</reference>
<dbReference type="InterPro" id="IPR001680">
    <property type="entry name" value="WD40_rpt"/>
</dbReference>
<sequence length="411" mass="46389">MGKRNRKNQGKVEQLVDENVLPFLEVGYEENDPLFSMGIHPSEPIFLSGLVSGNVYLYRYDLERLKDYCLENYLKPNGKSLIHKDTGDETEKSKEIWKVQNNLQFRNISKKSQNDESDEEGGIVLGWKTKRHKGSCRSICLENSGEYVYTVGIDKVIKKASIETGKVICKTDFKKSIGEDVNSMILSNSNSFLICGTELGDIKVFDTRSLNVVFDISKVHNDQVNSMINCSATSNYQVYSVGSTTLSKVDFRKGIISQSDDQDDEILSLCFPDIEDSSTIVCGMSEGIVTVWKDKNKFQDQLTRVKISPDVSVDAVISTMDYDKDEGNCFWCGDSNGMLNKIDCKKGKIVEMRVHDETGEVLDLDIDYDYRLVSSSMEKLKIWDSFDFEKEADEDPDSSFDSDSDSDSDSD</sequence>
<dbReference type="STRING" id="1344418.A0A1D2VN06"/>
<keyword evidence="3" id="KW-0677">Repeat</keyword>
<dbReference type="InParanoid" id="A0A1D2VN06"/>
<dbReference type="EMBL" id="KV454476">
    <property type="protein sequence ID" value="ODV63001.1"/>
    <property type="molecule type" value="Genomic_DNA"/>
</dbReference>
<dbReference type="Proteomes" id="UP000095038">
    <property type="component" value="Unassembled WGS sequence"/>
</dbReference>
<comment type="similarity">
    <text evidence="1">Belongs to the WD repeat WDR55 family.</text>
</comment>
<evidence type="ECO:0000256" key="6">
    <source>
        <dbReference type="SAM" id="MobiDB-lite"/>
    </source>
</evidence>
<dbReference type="GeneID" id="30963614"/>
<evidence type="ECO:0000313" key="7">
    <source>
        <dbReference type="EMBL" id="ODV63001.1"/>
    </source>
</evidence>
<dbReference type="InterPro" id="IPR050505">
    <property type="entry name" value="WDR55/POC1"/>
</dbReference>
<evidence type="ECO:0000256" key="1">
    <source>
        <dbReference type="ARBA" id="ARBA00007625"/>
    </source>
</evidence>
<evidence type="ECO:0000256" key="2">
    <source>
        <dbReference type="ARBA" id="ARBA00022574"/>
    </source>
</evidence>
<organism evidence="7 8">
    <name type="scientific">Ascoidea rubescens DSM 1968</name>
    <dbReference type="NCBI Taxonomy" id="1344418"/>
    <lineage>
        <taxon>Eukaryota</taxon>
        <taxon>Fungi</taxon>
        <taxon>Dikarya</taxon>
        <taxon>Ascomycota</taxon>
        <taxon>Saccharomycotina</taxon>
        <taxon>Saccharomycetes</taxon>
        <taxon>Ascoideaceae</taxon>
        <taxon>Ascoidea</taxon>
    </lineage>
</organism>
<keyword evidence="2" id="KW-0853">WD repeat</keyword>
<dbReference type="SMART" id="SM00320">
    <property type="entry name" value="WD40"/>
    <property type="match status" value="5"/>
</dbReference>
<accession>A0A1D2VN06</accession>
<dbReference type="Gene3D" id="2.130.10.10">
    <property type="entry name" value="YVTN repeat-like/Quinoprotein amine dehydrogenase"/>
    <property type="match status" value="2"/>
</dbReference>
<keyword evidence="8" id="KW-1185">Reference proteome</keyword>
<proteinExistence type="inferred from homology"/>
<dbReference type="InterPro" id="IPR036322">
    <property type="entry name" value="WD40_repeat_dom_sf"/>
</dbReference>
<evidence type="ECO:0000256" key="4">
    <source>
        <dbReference type="ARBA" id="ARBA00039238"/>
    </source>
</evidence>
<name>A0A1D2VN06_9ASCO</name>
<dbReference type="AlphaFoldDB" id="A0A1D2VN06"/>
<feature type="region of interest" description="Disordered" evidence="6">
    <location>
        <begin position="391"/>
        <end position="411"/>
    </location>
</feature>
<gene>
    <name evidence="7" type="ORF">ASCRUDRAFT_26995</name>
</gene>
<dbReference type="RefSeq" id="XP_020049308.1">
    <property type="nucleotide sequence ID" value="XM_020189978.1"/>
</dbReference>
<dbReference type="InterPro" id="IPR015943">
    <property type="entry name" value="WD40/YVTN_repeat-like_dom_sf"/>
</dbReference>
<dbReference type="PANTHER" id="PTHR44019">
    <property type="entry name" value="WD REPEAT-CONTAINING PROTEIN 55"/>
    <property type="match status" value="1"/>
</dbReference>
<evidence type="ECO:0000256" key="5">
    <source>
        <dbReference type="ARBA" id="ARBA00039514"/>
    </source>
</evidence>
<dbReference type="SUPFAM" id="SSF50978">
    <property type="entry name" value="WD40 repeat-like"/>
    <property type="match status" value="1"/>
</dbReference>
<protein>
    <recommendedName>
        <fullName evidence="4">WD repeat-containing protein JIP5</fullName>
    </recommendedName>
    <alternativeName>
        <fullName evidence="5">WD repeat-containing protein jip5</fullName>
    </alternativeName>
</protein>
<dbReference type="OrthoDB" id="2288928at2759"/>
<dbReference type="PANTHER" id="PTHR44019:SF20">
    <property type="entry name" value="WD REPEAT-CONTAINING PROTEIN 55"/>
    <property type="match status" value="1"/>
</dbReference>
<feature type="non-terminal residue" evidence="7">
    <location>
        <position position="411"/>
    </location>
</feature>